<dbReference type="InterPro" id="IPR032675">
    <property type="entry name" value="LRR_dom_sf"/>
</dbReference>
<reference evidence="2" key="1">
    <citation type="submission" date="2019-02" db="EMBL/GenBank/DDBJ databases">
        <title>Isolation and identification of novel species under the genus Muribaculum.</title>
        <authorList>
            <person name="Miyake S."/>
            <person name="Ding Y."/>
            <person name="Low A."/>
            <person name="Soh M."/>
            <person name="Seedorf H."/>
        </authorList>
    </citation>
    <scope>NUCLEOTIDE SEQUENCE [LARGE SCALE GENOMIC DNA]</scope>
    <source>
        <strain evidence="2">H5</strain>
    </source>
</reference>
<dbReference type="Proteomes" id="UP000297149">
    <property type="component" value="Chromosome"/>
</dbReference>
<dbReference type="RefSeq" id="WP_136415762.1">
    <property type="nucleotide sequence ID" value="NZ_CAXHQF010000120.1"/>
</dbReference>
<dbReference type="KEGG" id="ddb:E7747_10185"/>
<protein>
    <submittedName>
        <fullName evidence="1">Uncharacterized protein</fullName>
    </submittedName>
</protein>
<keyword evidence="2" id="KW-1185">Reference proteome</keyword>
<dbReference type="EMBL" id="CP039396">
    <property type="protein sequence ID" value="QCD42615.1"/>
    <property type="molecule type" value="Genomic_DNA"/>
</dbReference>
<evidence type="ECO:0000313" key="2">
    <source>
        <dbReference type="Proteomes" id="UP000297149"/>
    </source>
</evidence>
<accession>A0A4P7W5A5</accession>
<evidence type="ECO:0000313" key="1">
    <source>
        <dbReference type="EMBL" id="QCD42615.1"/>
    </source>
</evidence>
<sequence>MDEYINNLISKLNPNIKNFIEEFDLDFEIKDYSHKDGYEIKHNKLLVWHFDVGITSKDLCEILLQNPQIDTLFLGKGVTDNNDGRQIRMIHYFLTSSHNIIPIINNIELEDESNYYVVDGMLIDKKMYSVIDYASGRKNKSIHVPDGIIGLKEHCFNYNEYVERIEIPTSLKCFDGLESLSYLKKIVMYGKHDSIYSTEDNVLYKMAGDNDRRIFFIPPYHERYMPQISIKSSLNDLFQSICKEADNGRWNNILSKNFYYDEEYNKISIKYYGGFYEQEWFIEYNQLPTGIRLGYIFRDEWREFCAMELSCKQEWYEDIIRLDCNNCPNWGNCKKVYNSNTAYINKLDSMMCDVVGNDSLMIGSDYLYLSLGLKDFIANHEIVIKFLDCVLSMRENHPIVNTPLQPSLFPEISTEEQESSKDFPFYFRPCDSPCGYVKDCSDDEEPPF</sequence>
<gene>
    <name evidence="1" type="ORF">E7747_10185</name>
</gene>
<organism evidence="1 2">
    <name type="scientific">Duncaniella dubosii</name>
    <dbReference type="NCBI Taxonomy" id="2518971"/>
    <lineage>
        <taxon>Bacteria</taxon>
        <taxon>Pseudomonadati</taxon>
        <taxon>Bacteroidota</taxon>
        <taxon>Bacteroidia</taxon>
        <taxon>Bacteroidales</taxon>
        <taxon>Muribaculaceae</taxon>
        <taxon>Duncaniella</taxon>
    </lineage>
</organism>
<dbReference type="AlphaFoldDB" id="A0A4P7W5A5"/>
<dbReference type="Gene3D" id="3.80.10.10">
    <property type="entry name" value="Ribonuclease Inhibitor"/>
    <property type="match status" value="1"/>
</dbReference>
<name>A0A4P7W5A5_9BACT</name>
<proteinExistence type="predicted"/>